<accession>A0A6C0BTJ1</accession>
<protein>
    <submittedName>
        <fullName evidence="3">Uncharacterized protein</fullName>
    </submittedName>
</protein>
<keyword evidence="2" id="KW-1133">Transmembrane helix</keyword>
<dbReference type="EMBL" id="MN739253">
    <property type="protein sequence ID" value="QHS95546.1"/>
    <property type="molecule type" value="Genomic_DNA"/>
</dbReference>
<feature type="compositionally biased region" description="Polar residues" evidence="1">
    <location>
        <begin position="58"/>
        <end position="71"/>
    </location>
</feature>
<reference evidence="3" key="1">
    <citation type="journal article" date="2020" name="Nature">
        <title>Giant virus diversity and host interactions through global metagenomics.</title>
        <authorList>
            <person name="Schulz F."/>
            <person name="Roux S."/>
            <person name="Paez-Espino D."/>
            <person name="Jungbluth S."/>
            <person name="Walsh D.A."/>
            <person name="Denef V.J."/>
            <person name="McMahon K.D."/>
            <person name="Konstantinidis K.T."/>
            <person name="Eloe-Fadrosh E.A."/>
            <person name="Kyrpides N.C."/>
            <person name="Woyke T."/>
        </authorList>
    </citation>
    <scope>NUCLEOTIDE SEQUENCE</scope>
    <source>
        <strain evidence="3">GVMAG-M-3300018868-6</strain>
    </source>
</reference>
<organism evidence="3">
    <name type="scientific">viral metagenome</name>
    <dbReference type="NCBI Taxonomy" id="1070528"/>
    <lineage>
        <taxon>unclassified sequences</taxon>
        <taxon>metagenomes</taxon>
        <taxon>organismal metagenomes</taxon>
    </lineage>
</organism>
<name>A0A6C0BTJ1_9ZZZZ</name>
<feature type="transmembrane region" description="Helical" evidence="2">
    <location>
        <begin position="142"/>
        <end position="160"/>
    </location>
</feature>
<feature type="transmembrane region" description="Helical" evidence="2">
    <location>
        <begin position="180"/>
        <end position="197"/>
    </location>
</feature>
<keyword evidence="2" id="KW-0812">Transmembrane</keyword>
<dbReference type="AlphaFoldDB" id="A0A6C0BTJ1"/>
<keyword evidence="2" id="KW-0472">Membrane</keyword>
<evidence type="ECO:0000256" key="2">
    <source>
        <dbReference type="SAM" id="Phobius"/>
    </source>
</evidence>
<feature type="region of interest" description="Disordered" evidence="1">
    <location>
        <begin position="1"/>
        <end position="71"/>
    </location>
</feature>
<sequence length="202" mass="22108">MNANATRIDDLPGGSGPAVSPSLPSALEPISTSVHEQAQSAPAMLPQMGGGAPIYNPNAFSPSQTSQQVSSDTINQIMSTINMAGNQLPSRDIPMMNPHDNQSRPNYIPENNNYVQQYSDFAEIARQNKEKDGKQGDIFERLQTPIMCAVIFFLFQLPIVRKSLFKYLPSLYFTDGNPKISALLIQAISVAVAVYLLNTFTQ</sequence>
<proteinExistence type="predicted"/>
<evidence type="ECO:0000313" key="3">
    <source>
        <dbReference type="EMBL" id="QHS95546.1"/>
    </source>
</evidence>
<evidence type="ECO:0000256" key="1">
    <source>
        <dbReference type="SAM" id="MobiDB-lite"/>
    </source>
</evidence>
<feature type="compositionally biased region" description="Polar residues" evidence="1">
    <location>
        <begin position="30"/>
        <end position="40"/>
    </location>
</feature>